<dbReference type="PROSITE" id="PS50112">
    <property type="entry name" value="PAS"/>
    <property type="match status" value="1"/>
</dbReference>
<dbReference type="SMART" id="SM00388">
    <property type="entry name" value="HisKA"/>
    <property type="match status" value="1"/>
</dbReference>
<dbReference type="InterPro" id="IPR000700">
    <property type="entry name" value="PAS-assoc_C"/>
</dbReference>
<gene>
    <name evidence="9" type="ORF">HBF25_13760</name>
</gene>
<dbReference type="NCBIfam" id="TIGR00229">
    <property type="entry name" value="sensory_box"/>
    <property type="match status" value="1"/>
</dbReference>
<dbReference type="InterPro" id="IPR036097">
    <property type="entry name" value="HisK_dim/P_sf"/>
</dbReference>
<feature type="domain" description="PAC" evidence="8">
    <location>
        <begin position="74"/>
        <end position="126"/>
    </location>
</feature>
<dbReference type="SMART" id="SM00387">
    <property type="entry name" value="HATPase_c"/>
    <property type="match status" value="1"/>
</dbReference>
<evidence type="ECO:0000259" key="6">
    <source>
        <dbReference type="PROSITE" id="PS50110"/>
    </source>
</evidence>
<dbReference type="SUPFAM" id="SSF55874">
    <property type="entry name" value="ATPase domain of HSP90 chaperone/DNA topoisomerase II/histidine kinase"/>
    <property type="match status" value="1"/>
</dbReference>
<dbReference type="Gene3D" id="1.10.287.130">
    <property type="match status" value="1"/>
</dbReference>
<dbReference type="InterPro" id="IPR035965">
    <property type="entry name" value="PAS-like_dom_sf"/>
</dbReference>
<accession>A0A7X5ZJ16</accession>
<dbReference type="PROSITE" id="PS50109">
    <property type="entry name" value="HIS_KIN"/>
    <property type="match status" value="1"/>
</dbReference>
<dbReference type="Proteomes" id="UP000490980">
    <property type="component" value="Unassembled WGS sequence"/>
</dbReference>
<protein>
    <recommendedName>
        <fullName evidence="2">histidine kinase</fullName>
        <ecNumber evidence="2">2.7.13.3</ecNumber>
    </recommendedName>
</protein>
<evidence type="ECO:0000259" key="5">
    <source>
        <dbReference type="PROSITE" id="PS50109"/>
    </source>
</evidence>
<evidence type="ECO:0000259" key="7">
    <source>
        <dbReference type="PROSITE" id="PS50112"/>
    </source>
</evidence>
<dbReference type="InterPro" id="IPR003594">
    <property type="entry name" value="HATPase_dom"/>
</dbReference>
<dbReference type="EC" id="2.7.13.3" evidence="2"/>
<dbReference type="InterPro" id="IPR036890">
    <property type="entry name" value="HATPase_C_sf"/>
</dbReference>
<feature type="domain" description="PAS" evidence="7">
    <location>
        <begin position="1"/>
        <end position="72"/>
    </location>
</feature>
<dbReference type="InterPro" id="IPR004358">
    <property type="entry name" value="Sig_transdc_His_kin-like_C"/>
</dbReference>
<sequence length="504" mass="54922">MQFRILVEGVADYAIYMIDPSGHVASWNSGAQRIKGYMPAEIIGSHYRRFYTPEDQDAGEPERNLQKAVLYGRVEAEGWRVRKDGTRFWAHVIIDRIQDADGHLIGFAKVTRDVTEQRTAALELEEARMALFQAQKMEAMGQLTGGVAHDFNNLLMAIQSALDLLGRRLPDDERTQAIYAAALAGVQRGASLTQRMLAFARRQELRPQKVDLAGLMRGMSRLFDHTLGERFQLAVRISPTLGPMLVDPHQLELALLNLIVNARDAYGDQGGRITIEADMVESLRSELPLAGDRRYVRVSVIDQGQGMDAETLARATDPFFTTKGVGKGTGLGLSMVHGLAAQSQGRLVLHSRPGEGTRADLWLPVADERDVAAVAEAPLTLPVAAAAMSLHVLAVDDDPLVLTTLAALLEDLGHTVTTVASATQALDVLRSGDACDVLMTDYAMPHMTGSELAAEVRRLRPALPIILATAYAEVPVTGFDNLLRLNKPFDRAHLASVLGRIGGD</sequence>
<dbReference type="PROSITE" id="PS50113">
    <property type="entry name" value="PAC"/>
    <property type="match status" value="1"/>
</dbReference>
<organism evidence="9 10">
    <name type="scientific">Luteibacter anthropi</name>
    <dbReference type="NCBI Taxonomy" id="564369"/>
    <lineage>
        <taxon>Bacteria</taxon>
        <taxon>Pseudomonadati</taxon>
        <taxon>Pseudomonadota</taxon>
        <taxon>Gammaproteobacteria</taxon>
        <taxon>Lysobacterales</taxon>
        <taxon>Rhodanobacteraceae</taxon>
        <taxon>Luteibacter</taxon>
    </lineage>
</organism>
<dbReference type="SUPFAM" id="SSF52172">
    <property type="entry name" value="CheY-like"/>
    <property type="match status" value="1"/>
</dbReference>
<evidence type="ECO:0000313" key="10">
    <source>
        <dbReference type="Proteomes" id="UP000490980"/>
    </source>
</evidence>
<dbReference type="InterPro" id="IPR000014">
    <property type="entry name" value="PAS"/>
</dbReference>
<name>A0A7X5ZJ16_9GAMM</name>
<dbReference type="RefSeq" id="WP_166949328.1">
    <property type="nucleotide sequence ID" value="NZ_JAARLZ010000007.1"/>
</dbReference>
<comment type="caution">
    <text evidence="9">The sequence shown here is derived from an EMBL/GenBank/DDBJ whole genome shotgun (WGS) entry which is preliminary data.</text>
</comment>
<feature type="domain" description="Response regulatory" evidence="6">
    <location>
        <begin position="391"/>
        <end position="502"/>
    </location>
</feature>
<dbReference type="SMART" id="SM00448">
    <property type="entry name" value="REC"/>
    <property type="match status" value="1"/>
</dbReference>
<dbReference type="SUPFAM" id="SSF47384">
    <property type="entry name" value="Homodimeric domain of signal transducing histidine kinase"/>
    <property type="match status" value="1"/>
</dbReference>
<dbReference type="PANTHER" id="PTHR43065:SF49">
    <property type="entry name" value="HISTIDINE KINASE"/>
    <property type="match status" value="1"/>
</dbReference>
<dbReference type="InterPro" id="IPR011006">
    <property type="entry name" value="CheY-like_superfamily"/>
</dbReference>
<dbReference type="InterPro" id="IPR005467">
    <property type="entry name" value="His_kinase_dom"/>
</dbReference>
<evidence type="ECO:0000256" key="4">
    <source>
        <dbReference type="PROSITE-ProRule" id="PRU00169"/>
    </source>
</evidence>
<feature type="modified residue" description="4-aspartylphosphate" evidence="4">
    <location>
        <position position="441"/>
    </location>
</feature>
<dbReference type="EMBL" id="JAARLZ010000007">
    <property type="protein sequence ID" value="NII07447.1"/>
    <property type="molecule type" value="Genomic_DNA"/>
</dbReference>
<dbReference type="GO" id="GO:0000155">
    <property type="term" value="F:phosphorelay sensor kinase activity"/>
    <property type="evidence" value="ECO:0007669"/>
    <property type="project" value="InterPro"/>
</dbReference>
<dbReference type="Gene3D" id="3.30.450.20">
    <property type="entry name" value="PAS domain"/>
    <property type="match status" value="1"/>
</dbReference>
<dbReference type="Pfam" id="PF00072">
    <property type="entry name" value="Response_reg"/>
    <property type="match status" value="1"/>
</dbReference>
<dbReference type="Pfam" id="PF02518">
    <property type="entry name" value="HATPase_c"/>
    <property type="match status" value="1"/>
</dbReference>
<proteinExistence type="predicted"/>
<dbReference type="InterPro" id="IPR003661">
    <property type="entry name" value="HisK_dim/P_dom"/>
</dbReference>
<dbReference type="Pfam" id="PF00512">
    <property type="entry name" value="HisKA"/>
    <property type="match status" value="1"/>
</dbReference>
<dbReference type="Pfam" id="PF13426">
    <property type="entry name" value="PAS_9"/>
    <property type="match status" value="1"/>
</dbReference>
<evidence type="ECO:0000259" key="8">
    <source>
        <dbReference type="PROSITE" id="PS50113"/>
    </source>
</evidence>
<reference evidence="9 10" key="1">
    <citation type="submission" date="2020-03" db="EMBL/GenBank/DDBJ databases">
        <authorList>
            <person name="Lai Q."/>
        </authorList>
    </citation>
    <scope>NUCLEOTIDE SEQUENCE [LARGE SCALE GENOMIC DNA]</scope>
    <source>
        <strain evidence="9 10">CCUG 25036</strain>
    </source>
</reference>
<dbReference type="PROSITE" id="PS50110">
    <property type="entry name" value="RESPONSE_REGULATORY"/>
    <property type="match status" value="1"/>
</dbReference>
<dbReference type="AlphaFoldDB" id="A0A7X5ZJ16"/>
<feature type="domain" description="Histidine kinase" evidence="5">
    <location>
        <begin position="146"/>
        <end position="367"/>
    </location>
</feature>
<dbReference type="CDD" id="cd00130">
    <property type="entry name" value="PAS"/>
    <property type="match status" value="1"/>
</dbReference>
<keyword evidence="3 4" id="KW-0597">Phosphoprotein</keyword>
<dbReference type="CDD" id="cd00082">
    <property type="entry name" value="HisKA"/>
    <property type="match status" value="1"/>
</dbReference>
<dbReference type="SMART" id="SM00091">
    <property type="entry name" value="PAS"/>
    <property type="match status" value="1"/>
</dbReference>
<evidence type="ECO:0000256" key="1">
    <source>
        <dbReference type="ARBA" id="ARBA00000085"/>
    </source>
</evidence>
<dbReference type="PRINTS" id="PR00344">
    <property type="entry name" value="BCTRLSENSOR"/>
</dbReference>
<dbReference type="Gene3D" id="3.40.50.2300">
    <property type="match status" value="1"/>
</dbReference>
<dbReference type="PANTHER" id="PTHR43065">
    <property type="entry name" value="SENSOR HISTIDINE KINASE"/>
    <property type="match status" value="1"/>
</dbReference>
<evidence type="ECO:0000313" key="9">
    <source>
        <dbReference type="EMBL" id="NII07447.1"/>
    </source>
</evidence>
<comment type="catalytic activity">
    <reaction evidence="1">
        <text>ATP + protein L-histidine = ADP + protein N-phospho-L-histidine.</text>
        <dbReference type="EC" id="2.7.13.3"/>
    </reaction>
</comment>
<dbReference type="SUPFAM" id="SSF55785">
    <property type="entry name" value="PYP-like sensor domain (PAS domain)"/>
    <property type="match status" value="1"/>
</dbReference>
<dbReference type="InterPro" id="IPR001789">
    <property type="entry name" value="Sig_transdc_resp-reg_receiver"/>
</dbReference>
<evidence type="ECO:0000256" key="2">
    <source>
        <dbReference type="ARBA" id="ARBA00012438"/>
    </source>
</evidence>
<dbReference type="Gene3D" id="3.30.565.10">
    <property type="entry name" value="Histidine kinase-like ATPase, C-terminal domain"/>
    <property type="match status" value="1"/>
</dbReference>
<evidence type="ECO:0000256" key="3">
    <source>
        <dbReference type="ARBA" id="ARBA00022553"/>
    </source>
</evidence>
<keyword evidence="10" id="KW-1185">Reference proteome</keyword>